<feature type="binding site" evidence="4">
    <location>
        <position position="38"/>
    </location>
    <ligand>
        <name>NADP(+)</name>
        <dbReference type="ChEBI" id="CHEBI:58349"/>
    </ligand>
</feature>
<keyword evidence="2 4" id="KW-0413">Isomerase</keyword>
<dbReference type="CDD" id="cd05248">
    <property type="entry name" value="ADP_GME_SDR_e"/>
    <property type="match status" value="1"/>
</dbReference>
<dbReference type="InterPro" id="IPR036291">
    <property type="entry name" value="NAD(P)-bd_dom_sf"/>
</dbReference>
<keyword evidence="7" id="KW-1185">Reference proteome</keyword>
<comment type="subunit">
    <text evidence="4">Homopentamer.</text>
</comment>
<gene>
    <name evidence="6" type="primary">rfaD</name>
    <name evidence="4" type="synonym">hldD</name>
    <name evidence="6" type="ORF">SR858_10060</name>
</gene>
<dbReference type="EC" id="5.1.3.20" evidence="4"/>
<dbReference type="Gene3D" id="3.40.50.720">
    <property type="entry name" value="NAD(P)-binding Rossmann-like Domain"/>
    <property type="match status" value="1"/>
</dbReference>
<dbReference type="GO" id="GO:0008712">
    <property type="term" value="F:ADP-glyceromanno-heptose 6-epimerase activity"/>
    <property type="evidence" value="ECO:0007669"/>
    <property type="project" value="UniProtKB-EC"/>
</dbReference>
<comment type="similarity">
    <text evidence="4">Belongs to the NAD(P)-dependent epimerase/dehydratase family. HldD subfamily.</text>
</comment>
<feature type="binding site" evidence="4">
    <location>
        <begin position="31"/>
        <end position="32"/>
    </location>
    <ligand>
        <name>NADP(+)</name>
        <dbReference type="ChEBI" id="CHEBI:58349"/>
    </ligand>
</feature>
<proteinExistence type="inferred from homology"/>
<protein>
    <recommendedName>
        <fullName evidence="4">ADP-L-glycero-D-manno-heptose-6-epimerase</fullName>
        <ecNumber evidence="4">5.1.3.20</ecNumber>
    </recommendedName>
    <alternativeName>
        <fullName evidence="4">ADP-L-glycero-beta-D-manno-heptose-6-epimerase</fullName>
        <shortName evidence="4">ADP-glyceromanno-heptose 6-epimerase</shortName>
        <shortName evidence="4">ADP-hep 6-epimerase</shortName>
        <shortName evidence="4">AGME</shortName>
    </alternativeName>
</protein>
<feature type="binding site" evidence="4">
    <location>
        <position position="293"/>
    </location>
    <ligand>
        <name>substrate</name>
    </ligand>
</feature>
<dbReference type="NCBIfam" id="TIGR02197">
    <property type="entry name" value="heptose_epim"/>
    <property type="match status" value="1"/>
</dbReference>
<evidence type="ECO:0000256" key="3">
    <source>
        <dbReference type="ARBA" id="ARBA00023277"/>
    </source>
</evidence>
<reference evidence="6 7" key="1">
    <citation type="submission" date="2023-11" db="EMBL/GenBank/DDBJ databases">
        <title>MicrobeMod: A computational toolkit for identifying prokaryotic methylation and restriction-modification with nanopore sequencing.</title>
        <authorList>
            <person name="Crits-Christoph A."/>
            <person name="Kang S.C."/>
            <person name="Lee H."/>
            <person name="Ostrov N."/>
        </authorList>
    </citation>
    <scope>NUCLEOTIDE SEQUENCE [LARGE SCALE GENOMIC DNA]</scope>
    <source>
        <strain evidence="6 7">ATCC 25935</strain>
    </source>
</reference>
<feature type="binding site" evidence="4">
    <location>
        <position position="92"/>
    </location>
    <ligand>
        <name>NADP(+)</name>
        <dbReference type="ChEBI" id="CHEBI:58349"/>
    </ligand>
</feature>
<feature type="binding site" evidence="4">
    <location>
        <position position="180"/>
    </location>
    <ligand>
        <name>NADP(+)</name>
        <dbReference type="ChEBI" id="CHEBI:58349"/>
    </ligand>
</feature>
<dbReference type="HAMAP" id="MF_01601">
    <property type="entry name" value="Heptose_epimerase"/>
    <property type="match status" value="1"/>
</dbReference>
<dbReference type="InterPro" id="IPR011912">
    <property type="entry name" value="Heptose_epim"/>
</dbReference>
<feature type="active site" description="Proton acceptor" evidence="4">
    <location>
        <position position="180"/>
    </location>
</feature>
<feature type="binding site" evidence="4">
    <location>
        <position position="189"/>
    </location>
    <ligand>
        <name>substrate</name>
    </ligand>
</feature>
<accession>A0ABZ0Y7L9</accession>
<dbReference type="Proteomes" id="UP001326110">
    <property type="component" value="Chromosome"/>
</dbReference>
<keyword evidence="1 4" id="KW-0521">NADP</keyword>
<feature type="binding site" evidence="4">
    <location>
        <position position="171"/>
    </location>
    <ligand>
        <name>substrate</name>
    </ligand>
</feature>
<comment type="function">
    <text evidence="4">Catalyzes the interconversion between ADP-D-glycero-beta-D-manno-heptose and ADP-L-glycero-beta-D-manno-heptose via an epimerization at carbon 6 of the heptose.</text>
</comment>
<evidence type="ECO:0000256" key="1">
    <source>
        <dbReference type="ARBA" id="ARBA00022857"/>
    </source>
</evidence>
<dbReference type="PANTHER" id="PTHR43103">
    <property type="entry name" value="NUCLEOSIDE-DIPHOSPHATE-SUGAR EPIMERASE"/>
    <property type="match status" value="1"/>
</dbReference>
<feature type="binding site" evidence="4">
    <location>
        <position position="53"/>
    </location>
    <ligand>
        <name>NADP(+)</name>
        <dbReference type="ChEBI" id="CHEBI:58349"/>
    </ligand>
</feature>
<dbReference type="PANTHER" id="PTHR43103:SF3">
    <property type="entry name" value="ADP-L-GLYCERO-D-MANNO-HEPTOSE-6-EPIMERASE"/>
    <property type="match status" value="1"/>
</dbReference>
<dbReference type="Pfam" id="PF01370">
    <property type="entry name" value="Epimerase"/>
    <property type="match status" value="1"/>
</dbReference>
<feature type="binding site" evidence="4">
    <location>
        <begin position="11"/>
        <end position="12"/>
    </location>
    <ligand>
        <name>NADP(+)</name>
        <dbReference type="ChEBI" id="CHEBI:58349"/>
    </ligand>
</feature>
<feature type="binding site" evidence="4">
    <location>
        <begin position="75"/>
        <end position="79"/>
    </location>
    <ligand>
        <name>NADP(+)</name>
        <dbReference type="ChEBI" id="CHEBI:58349"/>
    </ligand>
</feature>
<dbReference type="SUPFAM" id="SSF51735">
    <property type="entry name" value="NAD(P)-binding Rossmann-fold domains"/>
    <property type="match status" value="1"/>
</dbReference>
<dbReference type="InterPro" id="IPR001509">
    <property type="entry name" value="Epimerase_deHydtase"/>
</dbReference>
<comment type="pathway">
    <text evidence="4">Nucleotide-sugar biosynthesis; ADP-L-glycero-beta-D-manno-heptose biosynthesis; ADP-L-glycero-beta-D-manno-heptose from D-glycero-beta-D-manno-heptose 7-phosphate: step 4/4.</text>
</comment>
<evidence type="ECO:0000256" key="2">
    <source>
        <dbReference type="ARBA" id="ARBA00023235"/>
    </source>
</evidence>
<sequence>MMILVTGGAGFIGSNIVHALSQRGEATFVVDNLKRPEKFHNVVDAEVVDYMGKEEFIERLERGEFAGKFSAVFHEGACSDTMEMDGEYMMRNNFRYSVSLFHFCQKEKIPFIYASSAAVYGAEEGFTEERSGERPLNVYGYSKFLFDQYVRNYWKTNGDRGAQVVGLRYFNVYGPREFHKGNMASVPLHQYRQFLADGQVKLFGEYDGYAAGTQTRDFVYIDDVVSVNLFFLDNPDKSGIFNLGTGRAQPFNDIAVAVVNNLKPEAGALALDAIVEQKLLEYVAFPDKLKGKYQSFTQANIAKLRAIGYDKPFYDVSAGVTAYIAWLKANHK</sequence>
<feature type="binding site" evidence="4">
    <location>
        <position position="143"/>
    </location>
    <ligand>
        <name>NADP(+)</name>
        <dbReference type="ChEBI" id="CHEBI:58349"/>
    </ligand>
</feature>
<evidence type="ECO:0000259" key="5">
    <source>
        <dbReference type="Pfam" id="PF01370"/>
    </source>
</evidence>
<dbReference type="Gene3D" id="3.90.25.10">
    <property type="entry name" value="UDP-galactose 4-epimerase, domain 1"/>
    <property type="match status" value="1"/>
</dbReference>
<feature type="active site" description="Proton acceptor" evidence="4">
    <location>
        <position position="139"/>
    </location>
</feature>
<keyword evidence="3 4" id="KW-0119">Carbohydrate metabolism</keyword>
<feature type="binding site" evidence="4">
    <location>
        <position position="216"/>
    </location>
    <ligand>
        <name>substrate</name>
    </ligand>
</feature>
<feature type="binding site" evidence="4">
    <location>
        <begin position="203"/>
        <end position="206"/>
    </location>
    <ligand>
        <name>substrate</name>
    </ligand>
</feature>
<feature type="binding site" evidence="4">
    <location>
        <position position="182"/>
    </location>
    <ligand>
        <name>substrate</name>
    </ligand>
</feature>
<comment type="domain">
    <text evidence="4">Contains a large N-terminal NADP-binding domain, and a smaller C-terminal substrate-binding domain.</text>
</comment>
<dbReference type="GeneID" id="43162510"/>
<dbReference type="EMBL" id="CP140152">
    <property type="protein sequence ID" value="WQH07457.1"/>
    <property type="molecule type" value="Genomic_DNA"/>
</dbReference>
<evidence type="ECO:0000313" key="7">
    <source>
        <dbReference type="Proteomes" id="UP001326110"/>
    </source>
</evidence>
<feature type="domain" description="NAD-dependent epimerase/dehydratase" evidence="5">
    <location>
        <begin position="3"/>
        <end position="244"/>
    </location>
</feature>
<feature type="binding site" evidence="4">
    <location>
        <position position="172"/>
    </location>
    <ligand>
        <name>NADP(+)</name>
        <dbReference type="ChEBI" id="CHEBI:58349"/>
    </ligand>
</feature>
<name>A0ABZ0Y7L9_9BURK</name>
<evidence type="ECO:0000256" key="4">
    <source>
        <dbReference type="HAMAP-Rule" id="MF_01601"/>
    </source>
</evidence>
<organism evidence="6 7">
    <name type="scientific">Duganella zoogloeoides</name>
    <dbReference type="NCBI Taxonomy" id="75659"/>
    <lineage>
        <taxon>Bacteria</taxon>
        <taxon>Pseudomonadati</taxon>
        <taxon>Pseudomonadota</taxon>
        <taxon>Betaproteobacteria</taxon>
        <taxon>Burkholderiales</taxon>
        <taxon>Oxalobacteraceae</taxon>
        <taxon>Telluria group</taxon>
        <taxon>Duganella</taxon>
    </lineage>
</organism>
<comment type="cofactor">
    <cofactor evidence="4">
        <name>NADP(+)</name>
        <dbReference type="ChEBI" id="CHEBI:58349"/>
    </cofactor>
    <text evidence="4">Binds 1 NADP(+) per subunit.</text>
</comment>
<comment type="catalytic activity">
    <reaction evidence="4">
        <text>ADP-D-glycero-beta-D-manno-heptose = ADP-L-glycero-beta-D-manno-heptose</text>
        <dbReference type="Rhea" id="RHEA:17577"/>
        <dbReference type="ChEBI" id="CHEBI:59967"/>
        <dbReference type="ChEBI" id="CHEBI:61506"/>
        <dbReference type="EC" id="5.1.3.20"/>
    </reaction>
</comment>
<dbReference type="RefSeq" id="WP_026637072.1">
    <property type="nucleotide sequence ID" value="NZ_CP140152.1"/>
</dbReference>
<evidence type="ECO:0000313" key="6">
    <source>
        <dbReference type="EMBL" id="WQH07457.1"/>
    </source>
</evidence>